<evidence type="ECO:0000313" key="1">
    <source>
        <dbReference type="EMBL" id="KDR70744.1"/>
    </source>
</evidence>
<protein>
    <submittedName>
        <fullName evidence="1">Uncharacterized protein</fullName>
    </submittedName>
</protein>
<dbReference type="EMBL" id="KL142396">
    <property type="protein sequence ID" value="KDR70744.1"/>
    <property type="molecule type" value="Genomic_DNA"/>
</dbReference>
<accession>A0A067SSS0</accession>
<evidence type="ECO:0000313" key="2">
    <source>
        <dbReference type="Proteomes" id="UP000027222"/>
    </source>
</evidence>
<name>A0A067SSS0_GALM3</name>
<proteinExistence type="predicted"/>
<keyword evidence="2" id="KW-1185">Reference proteome</keyword>
<organism evidence="1 2">
    <name type="scientific">Galerina marginata (strain CBS 339.88)</name>
    <dbReference type="NCBI Taxonomy" id="685588"/>
    <lineage>
        <taxon>Eukaryota</taxon>
        <taxon>Fungi</taxon>
        <taxon>Dikarya</taxon>
        <taxon>Basidiomycota</taxon>
        <taxon>Agaricomycotina</taxon>
        <taxon>Agaricomycetes</taxon>
        <taxon>Agaricomycetidae</taxon>
        <taxon>Agaricales</taxon>
        <taxon>Agaricineae</taxon>
        <taxon>Strophariaceae</taxon>
        <taxon>Galerina</taxon>
    </lineage>
</organism>
<sequence>MLYFLRLPAADFPQIPVHLLELQSRIIAYAFTSPKQIASRQSITLKYSNCHQWFEMMQMCEEYDMTQTGKFDLIRAGMNSSDSEDTDPIPRSMVDTTVEQFFMIFSAFIQSAASIEDEHVKGTIYGHVVLRDFLQTPAYLYQYVSSQSGPTLSPDIQTVIESSLTYIASTLEKALTGNEWQRTDFLFICTCLFLERLLTFYPFYSDPPKDDETIERKLHPLVIALTRYEKTVDEKTITELFGYLCISTGLPYHEAQLNRKTYIPLYAFPQWLRSAVIEEFQGSILLLEHNQADEKHTQDPVLVLDSIKREKMDDMDDFHITIAEPDDYDVGALIDIDDDSDSQKLSGGRFEQTYLPHLPFVPPVLDLASRNGSSENRSYNPHAEQVV</sequence>
<dbReference type="AlphaFoldDB" id="A0A067SSS0"/>
<gene>
    <name evidence="1" type="ORF">GALMADRAFT_230022</name>
</gene>
<reference evidence="2" key="1">
    <citation type="journal article" date="2014" name="Proc. Natl. Acad. Sci. U.S.A.">
        <title>Extensive sampling of basidiomycete genomes demonstrates inadequacy of the white-rot/brown-rot paradigm for wood decay fungi.</title>
        <authorList>
            <person name="Riley R."/>
            <person name="Salamov A.A."/>
            <person name="Brown D.W."/>
            <person name="Nagy L.G."/>
            <person name="Floudas D."/>
            <person name="Held B.W."/>
            <person name="Levasseur A."/>
            <person name="Lombard V."/>
            <person name="Morin E."/>
            <person name="Otillar R."/>
            <person name="Lindquist E.A."/>
            <person name="Sun H."/>
            <person name="LaButti K.M."/>
            <person name="Schmutz J."/>
            <person name="Jabbour D."/>
            <person name="Luo H."/>
            <person name="Baker S.E."/>
            <person name="Pisabarro A.G."/>
            <person name="Walton J.D."/>
            <person name="Blanchette R.A."/>
            <person name="Henrissat B."/>
            <person name="Martin F."/>
            <person name="Cullen D."/>
            <person name="Hibbett D.S."/>
            <person name="Grigoriev I.V."/>
        </authorList>
    </citation>
    <scope>NUCLEOTIDE SEQUENCE [LARGE SCALE GENOMIC DNA]</scope>
    <source>
        <strain evidence="2">CBS 339.88</strain>
    </source>
</reference>
<dbReference type="Proteomes" id="UP000027222">
    <property type="component" value="Unassembled WGS sequence"/>
</dbReference>
<dbReference type="HOGENOM" id="CLU_713807_0_0_1"/>